<accession>A0ABS0L2V8</accession>
<feature type="transmembrane region" description="Helical" evidence="1">
    <location>
        <begin position="195"/>
        <end position="215"/>
    </location>
</feature>
<dbReference type="EMBL" id="JADWYK010000007">
    <property type="protein sequence ID" value="MBG8554406.1"/>
    <property type="molecule type" value="Genomic_DNA"/>
</dbReference>
<feature type="transmembrane region" description="Helical" evidence="1">
    <location>
        <begin position="93"/>
        <end position="116"/>
    </location>
</feature>
<evidence type="ECO:0000313" key="3">
    <source>
        <dbReference type="Proteomes" id="UP000601099"/>
    </source>
</evidence>
<evidence type="ECO:0000256" key="1">
    <source>
        <dbReference type="SAM" id="Phobius"/>
    </source>
</evidence>
<reference evidence="2 3" key="1">
    <citation type="submission" date="2020-11" db="EMBL/GenBank/DDBJ databases">
        <title>Hymenobacter sp.</title>
        <authorList>
            <person name="Kim M.K."/>
        </authorList>
    </citation>
    <scope>NUCLEOTIDE SEQUENCE [LARGE SCALE GENOMIC DNA]</scope>
    <source>
        <strain evidence="2 3">BT594</strain>
    </source>
</reference>
<keyword evidence="1" id="KW-1133">Transmembrane helix</keyword>
<protein>
    <submittedName>
        <fullName evidence="2">Uncharacterized protein</fullName>
    </submittedName>
</protein>
<sequence length="220" mass="24939">MYEEYAEKMSRKSLPELYLYVHKRGEYREDAVLAALDELARRGEQPAEAEAIRAELLPIVEQQQEEKKQLAVRDVEPTAATAYVPTEDTGPALYTPGTIVLFSMLFSFLAGGILLVMNMFRLKEPGKAIRVVVFMAAFLAAQYYGLLWLNAEYGPQIQVAQVQIVSVVVNFVAVLIYLLYFWPRYVGAQPYVSRRWLPALIVCLVLLYALFKVYMAGIAK</sequence>
<keyword evidence="1" id="KW-0472">Membrane</keyword>
<evidence type="ECO:0000313" key="2">
    <source>
        <dbReference type="EMBL" id="MBG8554406.1"/>
    </source>
</evidence>
<keyword evidence="3" id="KW-1185">Reference proteome</keyword>
<keyword evidence="1" id="KW-0812">Transmembrane</keyword>
<proteinExistence type="predicted"/>
<comment type="caution">
    <text evidence="2">The sequence shown here is derived from an EMBL/GenBank/DDBJ whole genome shotgun (WGS) entry which is preliminary data.</text>
</comment>
<organism evidence="2 3">
    <name type="scientific">Hymenobacter guriensis</name>
    <dbReference type="NCBI Taxonomy" id="2793065"/>
    <lineage>
        <taxon>Bacteria</taxon>
        <taxon>Pseudomonadati</taxon>
        <taxon>Bacteroidota</taxon>
        <taxon>Cytophagia</taxon>
        <taxon>Cytophagales</taxon>
        <taxon>Hymenobacteraceae</taxon>
        <taxon>Hymenobacter</taxon>
    </lineage>
</organism>
<name>A0ABS0L2V8_9BACT</name>
<dbReference type="Proteomes" id="UP000601099">
    <property type="component" value="Unassembled WGS sequence"/>
</dbReference>
<gene>
    <name evidence="2" type="ORF">I5L79_12670</name>
</gene>
<feature type="transmembrane region" description="Helical" evidence="1">
    <location>
        <begin position="161"/>
        <end position="183"/>
    </location>
</feature>
<feature type="transmembrane region" description="Helical" evidence="1">
    <location>
        <begin position="128"/>
        <end position="149"/>
    </location>
</feature>